<keyword evidence="10" id="KW-1185">Reference proteome</keyword>
<keyword evidence="8" id="KW-0406">Ion transport</keyword>
<protein>
    <recommendedName>
        <fullName evidence="8">Fluoride-specific ion channel FluC</fullName>
    </recommendedName>
</protein>
<dbReference type="HAMAP" id="MF_00454">
    <property type="entry name" value="FluC"/>
    <property type="match status" value="1"/>
</dbReference>
<dbReference type="RefSeq" id="WP_321168693.1">
    <property type="nucleotide sequence ID" value="NZ_JAGGKQ010000014.1"/>
</dbReference>
<dbReference type="GO" id="GO:0140114">
    <property type="term" value="P:cellular detoxification of fluoride"/>
    <property type="evidence" value="ECO:0007669"/>
    <property type="project" value="UniProtKB-UniRule"/>
</dbReference>
<dbReference type="Proteomes" id="UP000823588">
    <property type="component" value="Unassembled WGS sequence"/>
</dbReference>
<proteinExistence type="inferred from homology"/>
<sequence length="118" mass="11260">MTEPLLAAMAVGIGGAAGALARHAVGLAIESRWSLVVVNTLGSFALGVVIGVPTGPSATLAVGVGFCGAFTTFSSFAVETVTTAEAGDPGTATAFAALNVVAAVAALLTGSGLALVVT</sequence>
<keyword evidence="8" id="KW-0915">Sodium</keyword>
<keyword evidence="8" id="KW-0407">Ion channel</keyword>
<comment type="similarity">
    <text evidence="6 8">Belongs to the fluoride channel Fluc/FEX (TC 1.A.43) family.</text>
</comment>
<dbReference type="EMBL" id="JAGGKQ010000014">
    <property type="protein sequence ID" value="MBP1922969.1"/>
    <property type="molecule type" value="Genomic_DNA"/>
</dbReference>
<feature type="transmembrane region" description="Helical" evidence="8">
    <location>
        <begin position="90"/>
        <end position="117"/>
    </location>
</feature>
<comment type="function">
    <text evidence="8">Fluoride-specific ion channel. Important for reducing fluoride concentration in the cell, thus reducing its toxicity.</text>
</comment>
<keyword evidence="3 8" id="KW-0812">Transmembrane</keyword>
<keyword evidence="2 8" id="KW-1003">Cell membrane</keyword>
<evidence type="ECO:0000256" key="4">
    <source>
        <dbReference type="ARBA" id="ARBA00022989"/>
    </source>
</evidence>
<evidence type="ECO:0000256" key="5">
    <source>
        <dbReference type="ARBA" id="ARBA00023136"/>
    </source>
</evidence>
<keyword evidence="8" id="KW-0479">Metal-binding</keyword>
<dbReference type="AlphaFoldDB" id="A0A8T4GGW4"/>
<dbReference type="GO" id="GO:0046872">
    <property type="term" value="F:metal ion binding"/>
    <property type="evidence" value="ECO:0007669"/>
    <property type="project" value="UniProtKB-KW"/>
</dbReference>
<dbReference type="GO" id="GO:0005886">
    <property type="term" value="C:plasma membrane"/>
    <property type="evidence" value="ECO:0007669"/>
    <property type="project" value="UniProtKB-SubCell"/>
</dbReference>
<feature type="binding site" evidence="8">
    <location>
        <position position="68"/>
    </location>
    <ligand>
        <name>Na(+)</name>
        <dbReference type="ChEBI" id="CHEBI:29101"/>
        <note>structural</note>
    </ligand>
</feature>
<feature type="binding site" evidence="8">
    <location>
        <position position="71"/>
    </location>
    <ligand>
        <name>Na(+)</name>
        <dbReference type="ChEBI" id="CHEBI:29101"/>
        <note>structural</note>
    </ligand>
</feature>
<evidence type="ECO:0000313" key="9">
    <source>
        <dbReference type="EMBL" id="MBP1922969.1"/>
    </source>
</evidence>
<keyword evidence="5 8" id="KW-0472">Membrane</keyword>
<evidence type="ECO:0000256" key="1">
    <source>
        <dbReference type="ARBA" id="ARBA00004651"/>
    </source>
</evidence>
<dbReference type="Pfam" id="PF02537">
    <property type="entry name" value="CRCB"/>
    <property type="match status" value="1"/>
</dbReference>
<dbReference type="InterPro" id="IPR003691">
    <property type="entry name" value="FluC"/>
</dbReference>
<organism evidence="9 10">
    <name type="scientific">Halorubrum alkaliphilum</name>
    <dbReference type="NCBI Taxonomy" id="261290"/>
    <lineage>
        <taxon>Archaea</taxon>
        <taxon>Methanobacteriati</taxon>
        <taxon>Methanobacteriota</taxon>
        <taxon>Stenosarchaea group</taxon>
        <taxon>Halobacteria</taxon>
        <taxon>Halobacteriales</taxon>
        <taxon>Haloferacaceae</taxon>
        <taxon>Halorubrum</taxon>
    </lineage>
</organism>
<dbReference type="GO" id="GO:0062054">
    <property type="term" value="F:fluoride channel activity"/>
    <property type="evidence" value="ECO:0007669"/>
    <property type="project" value="UniProtKB-UniRule"/>
</dbReference>
<comment type="activity regulation">
    <text evidence="8">Na(+) is not transported, but it plays an essential structural role and its presence is essential for fluoride channel function.</text>
</comment>
<evidence type="ECO:0000256" key="8">
    <source>
        <dbReference type="HAMAP-Rule" id="MF_00454"/>
    </source>
</evidence>
<evidence type="ECO:0000256" key="2">
    <source>
        <dbReference type="ARBA" id="ARBA00022475"/>
    </source>
</evidence>
<comment type="subcellular location">
    <subcellularLocation>
        <location evidence="1 8">Cell membrane</location>
        <topology evidence="1 8">Multi-pass membrane protein</topology>
    </subcellularLocation>
</comment>
<gene>
    <name evidence="8" type="primary">fluC</name>
    <name evidence="8" type="synonym">crcB</name>
    <name evidence="9" type="ORF">J2751_002002</name>
</gene>
<accession>A0A8T4GGW4</accession>
<feature type="transmembrane region" description="Helical" evidence="8">
    <location>
        <begin position="31"/>
        <end position="52"/>
    </location>
</feature>
<keyword evidence="4 8" id="KW-1133">Transmembrane helix</keyword>
<comment type="catalytic activity">
    <reaction evidence="7">
        <text>fluoride(in) = fluoride(out)</text>
        <dbReference type="Rhea" id="RHEA:76159"/>
        <dbReference type="ChEBI" id="CHEBI:17051"/>
    </reaction>
    <physiologicalReaction direction="left-to-right" evidence="7">
        <dbReference type="Rhea" id="RHEA:76160"/>
    </physiologicalReaction>
</comment>
<keyword evidence="8" id="KW-0813">Transport</keyword>
<evidence type="ECO:0000256" key="7">
    <source>
        <dbReference type="ARBA" id="ARBA00035585"/>
    </source>
</evidence>
<evidence type="ECO:0000256" key="3">
    <source>
        <dbReference type="ARBA" id="ARBA00022692"/>
    </source>
</evidence>
<comment type="caution">
    <text evidence="9">The sequence shown here is derived from an EMBL/GenBank/DDBJ whole genome shotgun (WGS) entry which is preliminary data.</text>
</comment>
<reference evidence="9" key="1">
    <citation type="submission" date="2021-03" db="EMBL/GenBank/DDBJ databases">
        <title>Genomic Encyclopedia of Type Strains, Phase IV (KMG-IV): sequencing the most valuable type-strain genomes for metagenomic binning, comparative biology and taxonomic classification.</title>
        <authorList>
            <person name="Goeker M."/>
        </authorList>
    </citation>
    <scope>NUCLEOTIDE SEQUENCE</scope>
    <source>
        <strain evidence="9">DSM 23564</strain>
    </source>
</reference>
<feature type="transmembrane region" description="Helical" evidence="8">
    <location>
        <begin position="59"/>
        <end position="78"/>
    </location>
</feature>
<name>A0A8T4GGW4_9EURY</name>
<evidence type="ECO:0000256" key="6">
    <source>
        <dbReference type="ARBA" id="ARBA00035120"/>
    </source>
</evidence>
<evidence type="ECO:0000313" key="10">
    <source>
        <dbReference type="Proteomes" id="UP000823588"/>
    </source>
</evidence>